<proteinExistence type="inferred from homology"/>
<sequence>MESQAPAATGKDALDRVIQMGILGRHDAYLKMVQFRNFLVHRYERVDNEILLDIVNRRLVDFERFRNEILTYIRRAIDDD</sequence>
<evidence type="ECO:0000313" key="5">
    <source>
        <dbReference type="EMBL" id="HGU33107.1"/>
    </source>
</evidence>
<dbReference type="GO" id="GO:0004540">
    <property type="term" value="F:RNA nuclease activity"/>
    <property type="evidence" value="ECO:0007669"/>
    <property type="project" value="InterPro"/>
</dbReference>
<comment type="similarity">
    <text evidence="4">Belongs to the HepT RNase toxin family.</text>
</comment>
<dbReference type="AlphaFoldDB" id="A0A7C4MQ61"/>
<dbReference type="GO" id="GO:0110001">
    <property type="term" value="C:toxin-antitoxin complex"/>
    <property type="evidence" value="ECO:0007669"/>
    <property type="project" value="InterPro"/>
</dbReference>
<evidence type="ECO:0000256" key="1">
    <source>
        <dbReference type="ARBA" id="ARBA00022649"/>
    </source>
</evidence>
<evidence type="ECO:0000256" key="3">
    <source>
        <dbReference type="ARBA" id="ARBA00022801"/>
    </source>
</evidence>
<gene>
    <name evidence="5" type="ORF">ENS29_09655</name>
</gene>
<keyword evidence="2" id="KW-0540">Nuclease</keyword>
<comment type="caution">
    <text evidence="5">The sequence shown here is derived from an EMBL/GenBank/DDBJ whole genome shotgun (WGS) entry which is preliminary data.</text>
</comment>
<organism evidence="5">
    <name type="scientific">Desulfatirhabdium butyrativorans</name>
    <dbReference type="NCBI Taxonomy" id="340467"/>
    <lineage>
        <taxon>Bacteria</taxon>
        <taxon>Pseudomonadati</taxon>
        <taxon>Thermodesulfobacteriota</taxon>
        <taxon>Desulfobacteria</taxon>
        <taxon>Desulfobacterales</taxon>
        <taxon>Desulfatirhabdiaceae</taxon>
        <taxon>Desulfatirhabdium</taxon>
    </lineage>
</organism>
<evidence type="ECO:0000256" key="4">
    <source>
        <dbReference type="ARBA" id="ARBA00024207"/>
    </source>
</evidence>
<keyword evidence="1" id="KW-1277">Toxin-antitoxin system</keyword>
<dbReference type="SUPFAM" id="SSF81593">
    <property type="entry name" value="Nucleotidyltransferase substrate binding subunit/domain"/>
    <property type="match status" value="1"/>
</dbReference>
<evidence type="ECO:0000256" key="2">
    <source>
        <dbReference type="ARBA" id="ARBA00022722"/>
    </source>
</evidence>
<reference evidence="5" key="1">
    <citation type="journal article" date="2020" name="mSystems">
        <title>Genome- and Community-Level Interaction Insights into Carbon Utilization and Element Cycling Functions of Hydrothermarchaeota in Hydrothermal Sediment.</title>
        <authorList>
            <person name="Zhou Z."/>
            <person name="Liu Y."/>
            <person name="Xu W."/>
            <person name="Pan J."/>
            <person name="Luo Z.H."/>
            <person name="Li M."/>
        </authorList>
    </citation>
    <scope>NUCLEOTIDE SEQUENCE [LARGE SCALE GENOMIC DNA]</scope>
    <source>
        <strain evidence="5">SpSt-477</strain>
    </source>
</reference>
<dbReference type="EMBL" id="DSUH01000226">
    <property type="protein sequence ID" value="HGU33107.1"/>
    <property type="molecule type" value="Genomic_DNA"/>
</dbReference>
<dbReference type="GO" id="GO:0016787">
    <property type="term" value="F:hydrolase activity"/>
    <property type="evidence" value="ECO:0007669"/>
    <property type="project" value="UniProtKB-KW"/>
</dbReference>
<dbReference type="Gene3D" id="1.20.120.580">
    <property type="entry name" value="bsu32300-like"/>
    <property type="match status" value="1"/>
</dbReference>
<protein>
    <submittedName>
        <fullName evidence="5">DUF86 domain-containing protein</fullName>
    </submittedName>
</protein>
<name>A0A7C4MQ61_9BACT</name>
<accession>A0A7C4MQ61</accession>
<dbReference type="InterPro" id="IPR008201">
    <property type="entry name" value="HepT-like"/>
</dbReference>
<keyword evidence="3" id="KW-0378">Hydrolase</keyword>
<dbReference type="InterPro" id="IPR037038">
    <property type="entry name" value="HepT-like_sf"/>
</dbReference>
<dbReference type="Pfam" id="PF01934">
    <property type="entry name" value="HepT-like"/>
    <property type="match status" value="1"/>
</dbReference>